<evidence type="ECO:0000313" key="20">
    <source>
        <dbReference type="Proteomes" id="UP001156694"/>
    </source>
</evidence>
<protein>
    <recommendedName>
        <fullName evidence="6 16">CDP-diacylglycerol--glycerol-3-phosphate 3-phosphatidyltransferase</fullName>
        <ecNumber evidence="5 16">2.7.8.5</ecNumber>
    </recommendedName>
</protein>
<comment type="catalytic activity">
    <reaction evidence="15">
        <text>a CDP-1,2-diacyl-sn-glycerol + sn-glycerol 3-phosphate = a 1,2-diacyl-sn-glycero-3-phospho-(1'-sn-glycero-3'-phosphate) + CMP + H(+)</text>
        <dbReference type="Rhea" id="RHEA:12593"/>
        <dbReference type="ChEBI" id="CHEBI:15378"/>
        <dbReference type="ChEBI" id="CHEBI:57597"/>
        <dbReference type="ChEBI" id="CHEBI:58332"/>
        <dbReference type="ChEBI" id="CHEBI:60110"/>
        <dbReference type="ChEBI" id="CHEBI:60377"/>
        <dbReference type="EC" id="2.7.8.5"/>
    </reaction>
</comment>
<evidence type="ECO:0000256" key="3">
    <source>
        <dbReference type="ARBA" id="ARBA00005189"/>
    </source>
</evidence>
<evidence type="ECO:0000256" key="17">
    <source>
        <dbReference type="RuleBase" id="RU003750"/>
    </source>
</evidence>
<evidence type="ECO:0000256" key="16">
    <source>
        <dbReference type="NCBIfam" id="TIGR00560"/>
    </source>
</evidence>
<keyword evidence="8 17" id="KW-0808">Transferase</keyword>
<evidence type="ECO:0000256" key="10">
    <source>
        <dbReference type="ARBA" id="ARBA00022989"/>
    </source>
</evidence>
<dbReference type="PROSITE" id="PS00379">
    <property type="entry name" value="CDP_ALCOHOL_P_TRANSF"/>
    <property type="match status" value="1"/>
</dbReference>
<dbReference type="PANTHER" id="PTHR14269">
    <property type="entry name" value="CDP-DIACYLGLYCEROL--GLYCEROL-3-PHOSPHATE 3-PHOSPHATIDYLTRANSFERASE-RELATED"/>
    <property type="match status" value="1"/>
</dbReference>
<sequence length="221" mass="24511">MRWNIPNILTTFRMLAAPAVVLVFLFFQRPVADWLAMILFIGAAFTDYLDGYLARKWNQVSNFGRMLDPIADKAMVVLAFLVIGSLFGLNPLIMVPAILILLREVFVSGLREFLGDKAGELQVTKLAKFKTAAQMISVSILFSYGIFEHNFGASTIGMDGQLVGAILDGTEEDVVGLKLKYNLMYLSYWGGIAFLWVAGALTFITGMDYLRKAMPYLRGAA</sequence>
<dbReference type="InterPro" id="IPR048254">
    <property type="entry name" value="CDP_ALCOHOL_P_TRANSF_CS"/>
</dbReference>
<dbReference type="Proteomes" id="UP001156694">
    <property type="component" value="Unassembled WGS sequence"/>
</dbReference>
<comment type="caution">
    <text evidence="19">The sequence shown here is derived from an EMBL/GenBank/DDBJ whole genome shotgun (WGS) entry which is preliminary data.</text>
</comment>
<comment type="pathway">
    <text evidence="3">Lipid metabolism.</text>
</comment>
<feature type="transmembrane region" description="Helical" evidence="18">
    <location>
        <begin position="34"/>
        <end position="54"/>
    </location>
</feature>
<evidence type="ECO:0000256" key="6">
    <source>
        <dbReference type="ARBA" id="ARBA00014944"/>
    </source>
</evidence>
<name>A0ABQ5VWW9_9RHOB</name>
<dbReference type="Pfam" id="PF01066">
    <property type="entry name" value="CDP-OH_P_transf"/>
    <property type="match status" value="1"/>
</dbReference>
<gene>
    <name evidence="19" type="primary">pgsA</name>
    <name evidence="19" type="ORF">GCM10007939_22060</name>
</gene>
<evidence type="ECO:0000256" key="11">
    <source>
        <dbReference type="ARBA" id="ARBA00023098"/>
    </source>
</evidence>
<dbReference type="Gene3D" id="1.20.120.1760">
    <property type="match status" value="1"/>
</dbReference>
<keyword evidence="11" id="KW-0443">Lipid metabolism</keyword>
<dbReference type="InterPro" id="IPR043130">
    <property type="entry name" value="CDP-OH_PTrfase_TM_dom"/>
</dbReference>
<dbReference type="InterPro" id="IPR050324">
    <property type="entry name" value="CDP-alcohol_PTase-I"/>
</dbReference>
<keyword evidence="9 18" id="KW-0812">Transmembrane</keyword>
<evidence type="ECO:0000256" key="1">
    <source>
        <dbReference type="ARBA" id="ARBA00004141"/>
    </source>
</evidence>
<organism evidence="19 20">
    <name type="scientific">Amylibacter marinus</name>
    <dbReference type="NCBI Taxonomy" id="1475483"/>
    <lineage>
        <taxon>Bacteria</taxon>
        <taxon>Pseudomonadati</taxon>
        <taxon>Pseudomonadota</taxon>
        <taxon>Alphaproteobacteria</taxon>
        <taxon>Rhodobacterales</taxon>
        <taxon>Paracoccaceae</taxon>
        <taxon>Amylibacter</taxon>
    </lineage>
</organism>
<reference evidence="20" key="1">
    <citation type="journal article" date="2019" name="Int. J. Syst. Evol. Microbiol.">
        <title>The Global Catalogue of Microorganisms (GCM) 10K type strain sequencing project: providing services to taxonomists for standard genome sequencing and annotation.</title>
        <authorList>
            <consortium name="The Broad Institute Genomics Platform"/>
            <consortium name="The Broad Institute Genome Sequencing Center for Infectious Disease"/>
            <person name="Wu L."/>
            <person name="Ma J."/>
        </authorList>
    </citation>
    <scope>NUCLEOTIDE SEQUENCE [LARGE SCALE GENOMIC DNA]</scope>
    <source>
        <strain evidence="20">NBRC 110140</strain>
    </source>
</reference>
<dbReference type="InterPro" id="IPR004570">
    <property type="entry name" value="Phosphatidylglycerol_P_synth"/>
</dbReference>
<keyword evidence="12 18" id="KW-0472">Membrane</keyword>
<evidence type="ECO:0000313" key="19">
    <source>
        <dbReference type="EMBL" id="GLQ35922.1"/>
    </source>
</evidence>
<comment type="pathway">
    <text evidence="2">Phospholipid metabolism; phosphatidylglycerol biosynthesis; phosphatidylglycerol from CDP-diacylglycerol: step 1/2.</text>
</comment>
<evidence type="ECO:0000256" key="13">
    <source>
        <dbReference type="ARBA" id="ARBA00023209"/>
    </source>
</evidence>
<evidence type="ECO:0000256" key="18">
    <source>
        <dbReference type="SAM" id="Phobius"/>
    </source>
</evidence>
<dbReference type="NCBIfam" id="TIGR00560">
    <property type="entry name" value="pgsA"/>
    <property type="match status" value="1"/>
</dbReference>
<feature type="transmembrane region" description="Helical" evidence="18">
    <location>
        <begin position="12"/>
        <end position="28"/>
    </location>
</feature>
<comment type="subcellular location">
    <subcellularLocation>
        <location evidence="1">Membrane</location>
        <topology evidence="1">Multi-pass membrane protein</topology>
    </subcellularLocation>
</comment>
<dbReference type="PIRSF" id="PIRSF000847">
    <property type="entry name" value="Phos_ph_gly_syn"/>
    <property type="match status" value="1"/>
</dbReference>
<feature type="transmembrane region" description="Helical" evidence="18">
    <location>
        <begin position="75"/>
        <end position="102"/>
    </location>
</feature>
<evidence type="ECO:0000256" key="7">
    <source>
        <dbReference type="ARBA" id="ARBA00022516"/>
    </source>
</evidence>
<accession>A0ABQ5VWW9</accession>
<evidence type="ECO:0000256" key="2">
    <source>
        <dbReference type="ARBA" id="ARBA00005042"/>
    </source>
</evidence>
<dbReference type="InterPro" id="IPR000462">
    <property type="entry name" value="CDP-OH_P_trans"/>
</dbReference>
<feature type="transmembrane region" description="Helical" evidence="18">
    <location>
        <begin position="186"/>
        <end position="210"/>
    </location>
</feature>
<dbReference type="RefSeq" id="WP_284379070.1">
    <property type="nucleotide sequence ID" value="NZ_BSNN01000006.1"/>
</dbReference>
<keyword evidence="10 18" id="KW-1133">Transmembrane helix</keyword>
<evidence type="ECO:0000256" key="15">
    <source>
        <dbReference type="ARBA" id="ARBA00048586"/>
    </source>
</evidence>
<dbReference type="EMBL" id="BSNN01000006">
    <property type="protein sequence ID" value="GLQ35922.1"/>
    <property type="molecule type" value="Genomic_DNA"/>
</dbReference>
<dbReference type="EC" id="2.7.8.5" evidence="5 16"/>
<evidence type="ECO:0000256" key="12">
    <source>
        <dbReference type="ARBA" id="ARBA00023136"/>
    </source>
</evidence>
<evidence type="ECO:0000256" key="4">
    <source>
        <dbReference type="ARBA" id="ARBA00010441"/>
    </source>
</evidence>
<evidence type="ECO:0000256" key="9">
    <source>
        <dbReference type="ARBA" id="ARBA00022692"/>
    </source>
</evidence>
<keyword evidence="7" id="KW-0444">Lipid biosynthesis</keyword>
<dbReference type="PANTHER" id="PTHR14269:SF62">
    <property type="entry name" value="CDP-DIACYLGLYCEROL--GLYCEROL-3-PHOSPHATE 3-PHOSPHATIDYLTRANSFERASE 1, CHLOROPLASTIC"/>
    <property type="match status" value="1"/>
</dbReference>
<evidence type="ECO:0000256" key="14">
    <source>
        <dbReference type="ARBA" id="ARBA00023264"/>
    </source>
</evidence>
<evidence type="ECO:0000256" key="5">
    <source>
        <dbReference type="ARBA" id="ARBA00013170"/>
    </source>
</evidence>
<keyword evidence="13" id="KW-0594">Phospholipid biosynthesis</keyword>
<keyword evidence="20" id="KW-1185">Reference proteome</keyword>
<proteinExistence type="inferred from homology"/>
<keyword evidence="14" id="KW-1208">Phospholipid metabolism</keyword>
<evidence type="ECO:0000256" key="8">
    <source>
        <dbReference type="ARBA" id="ARBA00022679"/>
    </source>
</evidence>
<comment type="similarity">
    <text evidence="4 17">Belongs to the CDP-alcohol phosphatidyltransferase class-I family.</text>
</comment>